<dbReference type="EMBL" id="BTGU01000034">
    <property type="protein sequence ID" value="GMN50487.1"/>
    <property type="molecule type" value="Genomic_DNA"/>
</dbReference>
<reference evidence="1" key="1">
    <citation type="submission" date="2023-07" db="EMBL/GenBank/DDBJ databases">
        <title>draft genome sequence of fig (Ficus carica).</title>
        <authorList>
            <person name="Takahashi T."/>
            <person name="Nishimura K."/>
        </authorList>
    </citation>
    <scope>NUCLEOTIDE SEQUENCE</scope>
</reference>
<organism evidence="1 2">
    <name type="scientific">Ficus carica</name>
    <name type="common">Common fig</name>
    <dbReference type="NCBI Taxonomy" id="3494"/>
    <lineage>
        <taxon>Eukaryota</taxon>
        <taxon>Viridiplantae</taxon>
        <taxon>Streptophyta</taxon>
        <taxon>Embryophyta</taxon>
        <taxon>Tracheophyta</taxon>
        <taxon>Spermatophyta</taxon>
        <taxon>Magnoliopsida</taxon>
        <taxon>eudicotyledons</taxon>
        <taxon>Gunneridae</taxon>
        <taxon>Pentapetalae</taxon>
        <taxon>rosids</taxon>
        <taxon>fabids</taxon>
        <taxon>Rosales</taxon>
        <taxon>Moraceae</taxon>
        <taxon>Ficeae</taxon>
        <taxon>Ficus</taxon>
    </lineage>
</organism>
<comment type="caution">
    <text evidence="1">The sequence shown here is derived from an EMBL/GenBank/DDBJ whole genome shotgun (WGS) entry which is preliminary data.</text>
</comment>
<dbReference type="Proteomes" id="UP001187192">
    <property type="component" value="Unassembled WGS sequence"/>
</dbReference>
<name>A0AA88DCX0_FICCA</name>
<protein>
    <submittedName>
        <fullName evidence="1">Uncharacterized protein</fullName>
    </submittedName>
</protein>
<accession>A0AA88DCX0</accession>
<proteinExistence type="predicted"/>
<evidence type="ECO:0000313" key="2">
    <source>
        <dbReference type="Proteomes" id="UP001187192"/>
    </source>
</evidence>
<sequence length="60" mass="6483">MTGKSISPTVQMSDNLTMDGVFVDLDFARPSNLLGIPGISPPAARHVSDCHSTKYNLEFC</sequence>
<evidence type="ECO:0000313" key="1">
    <source>
        <dbReference type="EMBL" id="GMN50487.1"/>
    </source>
</evidence>
<dbReference type="AlphaFoldDB" id="A0AA88DCX0"/>
<gene>
    <name evidence="1" type="ORF">TIFTF001_019645</name>
</gene>
<keyword evidence="2" id="KW-1185">Reference proteome</keyword>